<feature type="coiled-coil region" evidence="1">
    <location>
        <begin position="125"/>
        <end position="152"/>
    </location>
</feature>
<comment type="caution">
    <text evidence="3">The sequence shown here is derived from an EMBL/GenBank/DDBJ whole genome shotgun (WGS) entry which is preliminary data.</text>
</comment>
<feature type="compositionally biased region" description="Basic and acidic residues" evidence="2">
    <location>
        <begin position="107"/>
        <end position="120"/>
    </location>
</feature>
<evidence type="ECO:0000313" key="3">
    <source>
        <dbReference type="EMBL" id="ETO08489.1"/>
    </source>
</evidence>
<feature type="region of interest" description="Disordered" evidence="2">
    <location>
        <begin position="160"/>
        <end position="180"/>
    </location>
</feature>
<proteinExistence type="predicted"/>
<feature type="non-terminal residue" evidence="3">
    <location>
        <position position="1"/>
    </location>
</feature>
<name>X6M3I8_RETFI</name>
<reference evidence="3 4" key="1">
    <citation type="journal article" date="2013" name="Curr. Biol.">
        <title>The Genome of the Foraminiferan Reticulomyxa filosa.</title>
        <authorList>
            <person name="Glockner G."/>
            <person name="Hulsmann N."/>
            <person name="Schleicher M."/>
            <person name="Noegel A.A."/>
            <person name="Eichinger L."/>
            <person name="Gallinger C."/>
            <person name="Pawlowski J."/>
            <person name="Sierra R."/>
            <person name="Euteneuer U."/>
            <person name="Pillet L."/>
            <person name="Moustafa A."/>
            <person name="Platzer M."/>
            <person name="Groth M."/>
            <person name="Szafranski K."/>
            <person name="Schliwa M."/>
        </authorList>
    </citation>
    <scope>NUCLEOTIDE SEQUENCE [LARGE SCALE GENOMIC DNA]</scope>
</reference>
<organism evidence="3 4">
    <name type="scientific">Reticulomyxa filosa</name>
    <dbReference type="NCBI Taxonomy" id="46433"/>
    <lineage>
        <taxon>Eukaryota</taxon>
        <taxon>Sar</taxon>
        <taxon>Rhizaria</taxon>
        <taxon>Retaria</taxon>
        <taxon>Foraminifera</taxon>
        <taxon>Monothalamids</taxon>
        <taxon>Reticulomyxidae</taxon>
        <taxon>Reticulomyxa</taxon>
    </lineage>
</organism>
<evidence type="ECO:0000256" key="1">
    <source>
        <dbReference type="SAM" id="Coils"/>
    </source>
</evidence>
<gene>
    <name evidence="3" type="ORF">RFI_28898</name>
</gene>
<protein>
    <submittedName>
        <fullName evidence="3">Myosin heavy chain</fullName>
    </submittedName>
</protein>
<accession>X6M3I8</accession>
<keyword evidence="4" id="KW-1185">Reference proteome</keyword>
<feature type="compositionally biased region" description="Basic and acidic residues" evidence="2">
    <location>
        <begin position="26"/>
        <end position="38"/>
    </location>
</feature>
<dbReference type="AlphaFoldDB" id="X6M3I8"/>
<sequence>HEDKKPKKKDYLKKHREEIFAEISKAREESEVMTKEDADANTDADANANDDEEVWTKASSYTQSDLEMLRKTTETVSMRELKKQQEEEEGQTPLQMQVQVQSQQQQQEKEKEKDLKVSKDQAIDRMDLTDDIESVEQQVVQVLDEEEIAKAKLRRKTIQMQSKHVQAKHNKDRKLTDFQDDMGENQTRLLGLF</sequence>
<keyword evidence="1" id="KW-0175">Coiled coil</keyword>
<feature type="region of interest" description="Disordered" evidence="2">
    <location>
        <begin position="26"/>
        <end position="120"/>
    </location>
</feature>
<dbReference type="Proteomes" id="UP000023152">
    <property type="component" value="Unassembled WGS sequence"/>
</dbReference>
<feature type="compositionally biased region" description="Low complexity" evidence="2">
    <location>
        <begin position="95"/>
        <end position="106"/>
    </location>
</feature>
<dbReference type="EMBL" id="ASPP01024932">
    <property type="protein sequence ID" value="ETO08489.1"/>
    <property type="molecule type" value="Genomic_DNA"/>
</dbReference>
<feature type="compositionally biased region" description="Basic and acidic residues" evidence="2">
    <location>
        <begin position="67"/>
        <end position="85"/>
    </location>
</feature>
<evidence type="ECO:0000313" key="4">
    <source>
        <dbReference type="Proteomes" id="UP000023152"/>
    </source>
</evidence>
<feature type="non-terminal residue" evidence="3">
    <location>
        <position position="193"/>
    </location>
</feature>
<evidence type="ECO:0000256" key="2">
    <source>
        <dbReference type="SAM" id="MobiDB-lite"/>
    </source>
</evidence>